<feature type="chain" id="PRO_5047104575" evidence="3">
    <location>
        <begin position="31"/>
        <end position="432"/>
    </location>
</feature>
<dbReference type="PROSITE" id="PS51257">
    <property type="entry name" value="PROKAR_LIPOPROTEIN"/>
    <property type="match status" value="1"/>
</dbReference>
<keyword evidence="2" id="KW-0813">Transport</keyword>
<comment type="similarity">
    <text evidence="1">Belongs to the bacterial solute-binding protein 1 family.</text>
</comment>
<feature type="signal peptide" evidence="3">
    <location>
        <begin position="1"/>
        <end position="30"/>
    </location>
</feature>
<dbReference type="EMBL" id="JBEPSJ010000003">
    <property type="protein sequence ID" value="MET4583141.1"/>
    <property type="molecule type" value="Genomic_DNA"/>
</dbReference>
<proteinExistence type="inferred from homology"/>
<dbReference type="Pfam" id="PF01547">
    <property type="entry name" value="SBP_bac_1"/>
    <property type="match status" value="1"/>
</dbReference>
<evidence type="ECO:0000313" key="4">
    <source>
        <dbReference type="EMBL" id="MET4583141.1"/>
    </source>
</evidence>
<dbReference type="PANTHER" id="PTHR43649">
    <property type="entry name" value="ARABINOSE-BINDING PROTEIN-RELATED"/>
    <property type="match status" value="1"/>
</dbReference>
<dbReference type="SUPFAM" id="SSF53850">
    <property type="entry name" value="Periplasmic binding protein-like II"/>
    <property type="match status" value="1"/>
</dbReference>
<dbReference type="PANTHER" id="PTHR43649:SF29">
    <property type="entry name" value="OSMOPROTECTIVE COMPOUNDS-BINDING PROTEIN GGTB"/>
    <property type="match status" value="1"/>
</dbReference>
<dbReference type="RefSeq" id="WP_354025309.1">
    <property type="nucleotide sequence ID" value="NZ_JBEPSJ010000003.1"/>
</dbReference>
<keyword evidence="5" id="KW-1185">Reference proteome</keyword>
<evidence type="ECO:0000313" key="5">
    <source>
        <dbReference type="Proteomes" id="UP001549257"/>
    </source>
</evidence>
<accession>A0ABV2QQ07</accession>
<dbReference type="InterPro" id="IPR050490">
    <property type="entry name" value="Bact_solute-bd_prot1"/>
</dbReference>
<sequence>MTTRHSRRRTLALVAGVGSAALLLSGCAGGGGGGGSSSPDEFSLLTNSENAELPAIFTALSEDACATENEALPFTSDSVPQTNLDQRLQLLAGQNALPVVYSAGNAPALTKTLDDSGNVLDFESTLTELDAIENIEPAAISTIEALYGGFKVLPFEYNIEGIWYNKTIFADNGVEVPETWDDLVAAAGTFDDAGVTPFSASGEQGWPITRLLGNYIFRTLGPDALQKVTDGDAKLTDPEYVEAAQAVADLGAEGYFGQGVGSIDYDTATNQFLNGSAAMFYMGSWALSDFNDAERNQVGLDNIGFMPFPNVEGGEGDSSQIAANVGLPATFNAKTYDSKVGDWLSCIADNYGSEALTSQGRVSGFKVNTPVDDLPALTQEVQERIATTEQAVLWFEALFSTKATTTSQTNAAQLVTGDITAEEFMELVQNDL</sequence>
<dbReference type="Proteomes" id="UP001549257">
    <property type="component" value="Unassembled WGS sequence"/>
</dbReference>
<organism evidence="4 5">
    <name type="scientific">Conyzicola nivalis</name>
    <dbReference type="NCBI Taxonomy" id="1477021"/>
    <lineage>
        <taxon>Bacteria</taxon>
        <taxon>Bacillati</taxon>
        <taxon>Actinomycetota</taxon>
        <taxon>Actinomycetes</taxon>
        <taxon>Micrococcales</taxon>
        <taxon>Microbacteriaceae</taxon>
        <taxon>Conyzicola</taxon>
    </lineage>
</organism>
<dbReference type="Gene3D" id="3.40.190.10">
    <property type="entry name" value="Periplasmic binding protein-like II"/>
    <property type="match status" value="2"/>
</dbReference>
<name>A0ABV2QQ07_9MICO</name>
<evidence type="ECO:0000256" key="2">
    <source>
        <dbReference type="ARBA" id="ARBA00022448"/>
    </source>
</evidence>
<reference evidence="4 5" key="1">
    <citation type="submission" date="2024-06" db="EMBL/GenBank/DDBJ databases">
        <title>Sorghum-associated microbial communities from plants grown in Nebraska, USA.</title>
        <authorList>
            <person name="Schachtman D."/>
        </authorList>
    </citation>
    <scope>NUCLEOTIDE SEQUENCE [LARGE SCALE GENOMIC DNA]</scope>
    <source>
        <strain evidence="4 5">2857</strain>
    </source>
</reference>
<evidence type="ECO:0000256" key="3">
    <source>
        <dbReference type="SAM" id="SignalP"/>
    </source>
</evidence>
<protein>
    <submittedName>
        <fullName evidence="4">Raffinose/stachyose/melibiose transport system substrate-binding protein</fullName>
    </submittedName>
</protein>
<gene>
    <name evidence="4" type="ORF">ABIE21_002660</name>
</gene>
<dbReference type="InterPro" id="IPR006059">
    <property type="entry name" value="SBP"/>
</dbReference>
<evidence type="ECO:0000256" key="1">
    <source>
        <dbReference type="ARBA" id="ARBA00008520"/>
    </source>
</evidence>
<comment type="caution">
    <text evidence="4">The sequence shown here is derived from an EMBL/GenBank/DDBJ whole genome shotgun (WGS) entry which is preliminary data.</text>
</comment>
<keyword evidence="3" id="KW-0732">Signal</keyword>